<dbReference type="Proteomes" id="UP000029665">
    <property type="component" value="Unassembled WGS sequence"/>
</dbReference>
<keyword evidence="2" id="KW-1185">Reference proteome</keyword>
<protein>
    <submittedName>
        <fullName evidence="1">Uncharacterized protein</fullName>
    </submittedName>
</protein>
<gene>
    <name evidence="1" type="ORF">BN946_scf184942.g19</name>
</gene>
<name>A0A060SD56_PYCCI</name>
<dbReference type="OMA" id="CIDDDEY"/>
<evidence type="ECO:0000313" key="2">
    <source>
        <dbReference type="Proteomes" id="UP000029665"/>
    </source>
</evidence>
<comment type="caution">
    <text evidence="1">The sequence shown here is derived from an EMBL/GenBank/DDBJ whole genome shotgun (WGS) entry which is preliminary data.</text>
</comment>
<dbReference type="AlphaFoldDB" id="A0A060SD56"/>
<proteinExistence type="predicted"/>
<dbReference type="EMBL" id="CCBP010000073">
    <property type="protein sequence ID" value="CDO70219.1"/>
    <property type="molecule type" value="Genomic_DNA"/>
</dbReference>
<organism evidence="1 2">
    <name type="scientific">Pycnoporus cinnabarinus</name>
    <name type="common">Cinnabar-red polypore</name>
    <name type="synonym">Trametes cinnabarina</name>
    <dbReference type="NCBI Taxonomy" id="5643"/>
    <lineage>
        <taxon>Eukaryota</taxon>
        <taxon>Fungi</taxon>
        <taxon>Dikarya</taxon>
        <taxon>Basidiomycota</taxon>
        <taxon>Agaricomycotina</taxon>
        <taxon>Agaricomycetes</taxon>
        <taxon>Polyporales</taxon>
        <taxon>Polyporaceae</taxon>
        <taxon>Trametes</taxon>
    </lineage>
</organism>
<dbReference type="HOGENOM" id="CLU_1090465_0_0_1"/>
<sequence>MTAFAAFVGEEDTGTLVMVDDSRLLRIRIMSRSTPWTAEDLCSRFWPYLWSDQHSPDWIYEKGGAEERLDGWRANVLSEHSLSASPAVTSAVTSISDAMRSNQEVFNGYGQHTAQDLLHTLGGLWPGMPPYAPCLNDATYLPFKQRLHEYARQYQSPPFRYRCLGVPLAYSFKSDDSYHTQYLRVYRKSIVREPYAYTDSELISVKYRDVPVHRYTYSGQDPVYSVITARPPSHWKYSGGDVTQASGLGYDAHPV</sequence>
<reference evidence="1" key="1">
    <citation type="submission" date="2014-01" db="EMBL/GenBank/DDBJ databases">
        <title>The genome of the white-rot fungus Pycnoporus cinnabarinus: a basidiomycete model with a versatile arsenal for lignocellulosic biomass breakdown.</title>
        <authorList>
            <person name="Levasseur A."/>
            <person name="Lomascolo A."/>
            <person name="Ruiz-Duenas F.J."/>
            <person name="Uzan E."/>
            <person name="Piumi F."/>
            <person name="Kues U."/>
            <person name="Ram A.F.J."/>
            <person name="Murat C."/>
            <person name="Haon M."/>
            <person name="Benoit I."/>
            <person name="Arfi Y."/>
            <person name="Chevret D."/>
            <person name="Drula E."/>
            <person name="Kwon M.J."/>
            <person name="Gouret P."/>
            <person name="Lesage-Meessen L."/>
            <person name="Lombard V."/>
            <person name="Mariette J."/>
            <person name="Noirot C."/>
            <person name="Park J."/>
            <person name="Patyshakuliyeva A."/>
            <person name="Wieneger R.A.B."/>
            <person name="Wosten H.A.B."/>
            <person name="Martin F."/>
            <person name="Coutinho P.M."/>
            <person name="de Vries R."/>
            <person name="Martinez A.T."/>
            <person name="Klopp C."/>
            <person name="Pontarotti P."/>
            <person name="Henrissat B."/>
            <person name="Record E."/>
        </authorList>
    </citation>
    <scope>NUCLEOTIDE SEQUENCE [LARGE SCALE GENOMIC DNA]</scope>
    <source>
        <strain evidence="1">BRFM137</strain>
    </source>
</reference>
<evidence type="ECO:0000313" key="1">
    <source>
        <dbReference type="EMBL" id="CDO70219.1"/>
    </source>
</evidence>
<dbReference type="OrthoDB" id="3263739at2759"/>
<accession>A0A060SD56</accession>